<name>A0A2P0VN02_9VIRU</name>
<dbReference type="Proteomes" id="UP000244773">
    <property type="component" value="Segment"/>
</dbReference>
<reference evidence="1" key="1">
    <citation type="journal article" date="2018" name="Virology">
        <title>A giant virus infecting green algae encodes key fermentation genes.</title>
        <authorList>
            <person name="Schvarcz C.R."/>
            <person name="Steward G.F."/>
        </authorList>
    </citation>
    <scope>NUCLEOTIDE SEQUENCE [LARGE SCALE GENOMIC DNA]</scope>
</reference>
<accession>A0A2P0VN02</accession>
<protein>
    <submittedName>
        <fullName evidence="1">Uncharacterized protein</fullName>
    </submittedName>
</protein>
<dbReference type="EMBL" id="KY322437">
    <property type="protein sequence ID" value="AUF82271.1"/>
    <property type="molecule type" value="Genomic_DNA"/>
</dbReference>
<dbReference type="SUPFAM" id="SSF51197">
    <property type="entry name" value="Clavaminate synthase-like"/>
    <property type="match status" value="1"/>
</dbReference>
<evidence type="ECO:0000313" key="1">
    <source>
        <dbReference type="EMBL" id="AUF82271.1"/>
    </source>
</evidence>
<proteinExistence type="predicted"/>
<keyword evidence="2" id="KW-1185">Reference proteome</keyword>
<organism evidence="1">
    <name type="scientific">Tetraselmis virus 1</name>
    <dbReference type="NCBI Taxonomy" id="2060617"/>
    <lineage>
        <taxon>Viruses</taxon>
        <taxon>Varidnaviria</taxon>
        <taxon>Bamfordvirae</taxon>
        <taxon>Nucleocytoviricota</taxon>
        <taxon>Megaviricetes</taxon>
        <taxon>Imitervirales</taxon>
        <taxon>Allomimiviridae</taxon>
        <taxon>Oceanusvirus</taxon>
        <taxon>Oceanusvirus kaneohense</taxon>
    </lineage>
</organism>
<sequence>MMKRYAHELVTKGYCVVPLPDRTRSLLKIVTTRLKSNRPLKEKLSKGLAAFSPVVVDGVEHKGCHPGFGGCGFPSSIHGTDCRDLFDSIHEDVYIPFCKALITHKIIQDLVGDDPYMAFIIDRWCERYPDITPGSEDPHRDISPDTLSFFRDCLMFGGFINANTTKNENQYFTCSEGTHSFAAVRDQGKGFAKISKEEAKKYKFQSVEVPPNHILIFVENIVHKVRIKKYKYSILRLFTAFQLWKGASPCQDSAPCRAPDNQGKPCFLCMQTLFCKKGSFTHVKSKQDNPIFPAFYKNFPKLQKNLVAISHQVPALFDSNPQKMKRVHPPIELDKEYTDRELKKLRGCKLG</sequence>
<gene>
    <name evidence="1" type="ORF">TetV_179</name>
</gene>
<evidence type="ECO:0000313" key="2">
    <source>
        <dbReference type="Proteomes" id="UP000244773"/>
    </source>
</evidence>